<evidence type="ECO:0008006" key="3">
    <source>
        <dbReference type="Google" id="ProtNLM"/>
    </source>
</evidence>
<organism evidence="1 2">
    <name type="scientific">Diutina rugosa</name>
    <name type="common">Yeast</name>
    <name type="synonym">Candida rugosa</name>
    <dbReference type="NCBI Taxonomy" id="5481"/>
    <lineage>
        <taxon>Eukaryota</taxon>
        <taxon>Fungi</taxon>
        <taxon>Dikarya</taxon>
        <taxon>Ascomycota</taxon>
        <taxon>Saccharomycotina</taxon>
        <taxon>Pichiomycetes</taxon>
        <taxon>Debaryomycetaceae</taxon>
        <taxon>Diutina</taxon>
    </lineage>
</organism>
<dbReference type="AlphaFoldDB" id="A0A642UWP0"/>
<sequence length="496" mass="56238">MAGFLDLPDEIQRLVCSFADTPDVCRAYLALAPRGQVVLAYLNDVRVVVTPAPDPFEIRSIIDFDFLKQLPPCRLKVILPTKDCGPIPEWFKQRKYPSVHVVFKEGGQPIQVHDWASHIDTFEFEWLKDFEYHCGSATRAVFKDCADFFITGDKLESFEASGNISGVRHIPLNIKKLVFDSYTEIDVSKFPNLIHLRASKPLNVPWSQLQTYSGDAKPISESLDDMVEFASVADGAFSFKNIHCPKLEKVSLRANYSEREEYEITSLFTEAQMARLTSFMAPQYVVRDITPFVSLKVWSTLSHDEITGDFAVPPSLVELHIASYQPVRNIPPQLKKFSFLGKGDWYGGSEGDDDVTVASPNLRELKVQQVPSVRVNCPRLTRLDFVDVFRVSAISAPSLVDLEYCGYNPFPFDTTDLPRLAILHLSDKRESLVLERHLKSIILNGVELSDMRVNADFVRVLCSTIMRPPRNDGGYMHLCYSNITWEEVIDRHVYAS</sequence>
<keyword evidence="2" id="KW-1185">Reference proteome</keyword>
<dbReference type="RefSeq" id="XP_034013880.1">
    <property type="nucleotide sequence ID" value="XM_034153801.1"/>
</dbReference>
<accession>A0A642UWP0</accession>
<evidence type="ECO:0000313" key="1">
    <source>
        <dbReference type="EMBL" id="KAA8905899.1"/>
    </source>
</evidence>
<dbReference type="SUPFAM" id="SSF52047">
    <property type="entry name" value="RNI-like"/>
    <property type="match status" value="1"/>
</dbReference>
<reference evidence="1 2" key="1">
    <citation type="submission" date="2019-07" db="EMBL/GenBank/DDBJ databases">
        <title>Genome assembly of two rare yeast pathogens: Diutina rugosa and Trichomonascus ciferrii.</title>
        <authorList>
            <person name="Mixao V."/>
            <person name="Saus E."/>
            <person name="Hansen A."/>
            <person name="Lass-Flor C."/>
            <person name="Gabaldon T."/>
        </authorList>
    </citation>
    <scope>NUCLEOTIDE SEQUENCE [LARGE SCALE GENOMIC DNA]</scope>
    <source>
        <strain evidence="1 2">CBS 613</strain>
    </source>
</reference>
<gene>
    <name evidence="1" type="ORF">DIURU_001276</name>
</gene>
<dbReference type="Proteomes" id="UP000449547">
    <property type="component" value="Unassembled WGS sequence"/>
</dbReference>
<evidence type="ECO:0000313" key="2">
    <source>
        <dbReference type="Proteomes" id="UP000449547"/>
    </source>
</evidence>
<dbReference type="EMBL" id="SWFT01000039">
    <property type="protein sequence ID" value="KAA8905899.1"/>
    <property type="molecule type" value="Genomic_DNA"/>
</dbReference>
<name>A0A642UWP0_DIURU</name>
<dbReference type="VEuPathDB" id="FungiDB:DIURU_001276"/>
<protein>
    <recommendedName>
        <fullName evidence="3">F-box domain-containing protein</fullName>
    </recommendedName>
</protein>
<comment type="caution">
    <text evidence="1">The sequence shown here is derived from an EMBL/GenBank/DDBJ whole genome shotgun (WGS) entry which is preliminary data.</text>
</comment>
<proteinExistence type="predicted"/>
<dbReference type="GeneID" id="54779929"/>